<dbReference type="RefSeq" id="WP_199602156.1">
    <property type="nucleotide sequence ID" value="NZ_JAEHJZ010000044.1"/>
</dbReference>
<evidence type="ECO:0000313" key="2">
    <source>
        <dbReference type="Proteomes" id="UP000662373"/>
    </source>
</evidence>
<name>A0A934KUL5_9FLAO</name>
<sequence>MEDNHKTNKKLPTWIPKEDLEYNFERQEPNYEHHLFCEFLKEQDTPKAKKLLEEMQLIDNNDDWLYHRLDLKFKALLKSY</sequence>
<organism evidence="1 2">
    <name type="scientific">Gelidibacter salicanalis</name>
    <dbReference type="NCBI Taxonomy" id="291193"/>
    <lineage>
        <taxon>Bacteria</taxon>
        <taxon>Pseudomonadati</taxon>
        <taxon>Bacteroidota</taxon>
        <taxon>Flavobacteriia</taxon>
        <taxon>Flavobacteriales</taxon>
        <taxon>Flavobacteriaceae</taxon>
        <taxon>Gelidibacter</taxon>
    </lineage>
</organism>
<dbReference type="AlphaFoldDB" id="A0A934KUL5"/>
<protein>
    <submittedName>
        <fullName evidence="1">Uncharacterized protein</fullName>
    </submittedName>
</protein>
<reference evidence="1 2" key="1">
    <citation type="submission" date="2020-09" db="EMBL/GenBank/DDBJ databases">
        <title>Draft genome of Gelidibacter salicanalis PAMC21136.</title>
        <authorList>
            <person name="Park H."/>
        </authorList>
    </citation>
    <scope>NUCLEOTIDE SEQUENCE [LARGE SCALE GENOMIC DNA]</scope>
    <source>
        <strain evidence="1 2">PAMC21136</strain>
    </source>
</reference>
<keyword evidence="2" id="KW-1185">Reference proteome</keyword>
<dbReference type="Proteomes" id="UP000662373">
    <property type="component" value="Unassembled WGS sequence"/>
</dbReference>
<comment type="caution">
    <text evidence="1">The sequence shown here is derived from an EMBL/GenBank/DDBJ whole genome shotgun (WGS) entry which is preliminary data.</text>
</comment>
<proteinExistence type="predicted"/>
<dbReference type="EMBL" id="JAEHJZ010000044">
    <property type="protein sequence ID" value="MBJ7882305.1"/>
    <property type="molecule type" value="Genomic_DNA"/>
</dbReference>
<gene>
    <name evidence="1" type="ORF">JEM65_16855</name>
</gene>
<accession>A0A934KUL5</accession>
<evidence type="ECO:0000313" key="1">
    <source>
        <dbReference type="EMBL" id="MBJ7882305.1"/>
    </source>
</evidence>